<dbReference type="Pfam" id="PF00001">
    <property type="entry name" value="7tm_1"/>
    <property type="match status" value="1"/>
</dbReference>
<comment type="similarity">
    <text evidence="13">Belongs to the G-protein coupled receptor 1 family. Opsin subfamily.</text>
</comment>
<feature type="transmembrane region" description="Helical" evidence="13">
    <location>
        <begin position="61"/>
        <end position="83"/>
    </location>
</feature>
<dbReference type="PROSITE" id="PS50262">
    <property type="entry name" value="G_PROTEIN_RECEP_F1_2"/>
    <property type="match status" value="1"/>
</dbReference>
<comment type="subcellular location">
    <subcellularLocation>
        <location evidence="1 13">Membrane</location>
        <topology evidence="1 13">Multi-pass membrane protein</topology>
    </subcellularLocation>
</comment>
<evidence type="ECO:0000256" key="2">
    <source>
        <dbReference type="ARBA" id="ARBA00022543"/>
    </source>
</evidence>
<proteinExistence type="inferred from homology"/>
<evidence type="ECO:0000256" key="4">
    <source>
        <dbReference type="ARBA" id="ARBA00022692"/>
    </source>
</evidence>
<keyword evidence="16" id="KW-1185">Reference proteome</keyword>
<dbReference type="InterPro" id="IPR050125">
    <property type="entry name" value="GPCR_opsins"/>
</dbReference>
<dbReference type="OrthoDB" id="2101615at2759"/>
<dbReference type="GO" id="GO:0016020">
    <property type="term" value="C:membrane"/>
    <property type="evidence" value="ECO:0007669"/>
    <property type="project" value="UniProtKB-SubCell"/>
</dbReference>
<feature type="domain" description="G-protein coupled receptors family 1 profile" evidence="14">
    <location>
        <begin position="40"/>
        <end position="292"/>
    </location>
</feature>
<dbReference type="Proteomes" id="UP000018467">
    <property type="component" value="Unassembled WGS sequence"/>
</dbReference>
<reference evidence="16" key="2">
    <citation type="journal article" date="2014" name="Nat. Commun.">
        <title>The cavefish genome reveals candidate genes for eye loss.</title>
        <authorList>
            <person name="McGaugh S.E."/>
            <person name="Gross J.B."/>
            <person name="Aken B."/>
            <person name="Blin M."/>
            <person name="Borowsky R."/>
            <person name="Chalopin D."/>
            <person name="Hinaux H."/>
            <person name="Jeffery W.R."/>
            <person name="Keene A."/>
            <person name="Ma L."/>
            <person name="Minx P."/>
            <person name="Murphy D."/>
            <person name="O'Quin K.E."/>
            <person name="Retaux S."/>
            <person name="Rohner N."/>
            <person name="Searle S.M."/>
            <person name="Stahl B.A."/>
            <person name="Tabin C."/>
            <person name="Volff J.N."/>
            <person name="Yoshizawa M."/>
            <person name="Warren W.C."/>
        </authorList>
    </citation>
    <scope>NUCLEOTIDE SEQUENCE [LARGE SCALE GENOMIC DNA]</scope>
    <source>
        <strain evidence="16">female</strain>
    </source>
</reference>
<accession>A0A3B1JKW7</accession>
<dbReference type="PROSITE" id="PS00237">
    <property type="entry name" value="G_PROTEIN_RECEP_F1_1"/>
    <property type="match status" value="1"/>
</dbReference>
<evidence type="ECO:0000313" key="16">
    <source>
        <dbReference type="Proteomes" id="UP000018467"/>
    </source>
</evidence>
<reference evidence="15" key="3">
    <citation type="submission" date="2025-08" db="UniProtKB">
        <authorList>
            <consortium name="Ensembl"/>
        </authorList>
    </citation>
    <scope>IDENTIFICATION</scope>
</reference>
<keyword evidence="6 13" id="KW-1133">Transmembrane helix</keyword>
<dbReference type="AlphaFoldDB" id="A0A3B1JKW7"/>
<keyword evidence="4 13" id="KW-0812">Transmembrane</keyword>
<dbReference type="PRINTS" id="PR00238">
    <property type="entry name" value="OPSIN"/>
</dbReference>
<keyword evidence="9 13" id="KW-0472">Membrane</keyword>
<dbReference type="GeneTree" id="ENSGT01150000286935"/>
<evidence type="ECO:0000256" key="9">
    <source>
        <dbReference type="ARBA" id="ARBA00023136"/>
    </source>
</evidence>
<feature type="transmembrane region" description="Helical" evidence="13">
    <location>
        <begin position="143"/>
        <end position="164"/>
    </location>
</feature>
<evidence type="ECO:0000256" key="5">
    <source>
        <dbReference type="ARBA" id="ARBA00022925"/>
    </source>
</evidence>
<reference evidence="15" key="4">
    <citation type="submission" date="2025-09" db="UniProtKB">
        <authorList>
            <consortium name="Ensembl"/>
        </authorList>
    </citation>
    <scope>IDENTIFICATION</scope>
</reference>
<dbReference type="InterPro" id="IPR017452">
    <property type="entry name" value="GPCR_Rhodpsn_7TM"/>
</dbReference>
<dbReference type="InterPro" id="IPR001760">
    <property type="entry name" value="Opsin"/>
</dbReference>
<keyword evidence="7 13" id="KW-0157">Chromophore</keyword>
<keyword evidence="8 13" id="KW-0297">G-protein coupled receptor</keyword>
<feature type="transmembrane region" description="Helical" evidence="13">
    <location>
        <begin position="236"/>
        <end position="263"/>
    </location>
</feature>
<organism evidence="15 16">
    <name type="scientific">Astyanax mexicanus</name>
    <name type="common">Blind cave fish</name>
    <name type="synonym">Astyanax fasciatus mexicanus</name>
    <dbReference type="NCBI Taxonomy" id="7994"/>
    <lineage>
        <taxon>Eukaryota</taxon>
        <taxon>Metazoa</taxon>
        <taxon>Chordata</taxon>
        <taxon>Craniata</taxon>
        <taxon>Vertebrata</taxon>
        <taxon>Euteleostomi</taxon>
        <taxon>Actinopterygii</taxon>
        <taxon>Neopterygii</taxon>
        <taxon>Teleostei</taxon>
        <taxon>Ostariophysi</taxon>
        <taxon>Characiformes</taxon>
        <taxon>Characoidei</taxon>
        <taxon>Acestrorhamphidae</taxon>
        <taxon>Acestrorhamphinae</taxon>
        <taxon>Astyanax</taxon>
    </lineage>
</organism>
<evidence type="ECO:0000256" key="1">
    <source>
        <dbReference type="ARBA" id="ARBA00004141"/>
    </source>
</evidence>
<keyword evidence="10" id="KW-1015">Disulfide bond</keyword>
<feature type="transmembrane region" description="Helical" evidence="13">
    <location>
        <begin position="184"/>
        <end position="208"/>
    </location>
</feature>
<evidence type="ECO:0000313" key="15">
    <source>
        <dbReference type="Ensembl" id="ENSAMXP00000042978.1"/>
    </source>
</evidence>
<evidence type="ECO:0000256" key="10">
    <source>
        <dbReference type="ARBA" id="ARBA00023157"/>
    </source>
</evidence>
<keyword evidence="5 13" id="KW-0681">Retinal protein</keyword>
<keyword evidence="12 13" id="KW-0807">Transducer</keyword>
<dbReference type="GO" id="GO:0009881">
    <property type="term" value="F:photoreceptor activity"/>
    <property type="evidence" value="ECO:0007669"/>
    <property type="project" value="UniProtKB-KW"/>
</dbReference>
<evidence type="ECO:0000256" key="12">
    <source>
        <dbReference type="ARBA" id="ARBA00023224"/>
    </source>
</evidence>
<dbReference type="GO" id="GO:0007602">
    <property type="term" value="P:phototransduction"/>
    <property type="evidence" value="ECO:0007669"/>
    <property type="project" value="UniProtKB-KW"/>
</dbReference>
<keyword evidence="2 13" id="KW-0600">Photoreceptor protein</keyword>
<protein>
    <submittedName>
        <fullName evidence="15">Parietopsin</fullName>
    </submittedName>
</protein>
<evidence type="ECO:0000256" key="11">
    <source>
        <dbReference type="ARBA" id="ARBA00023170"/>
    </source>
</evidence>
<dbReference type="GO" id="GO:0004930">
    <property type="term" value="F:G protein-coupled receptor activity"/>
    <property type="evidence" value="ECO:0007669"/>
    <property type="project" value="UniProtKB-KW"/>
</dbReference>
<dbReference type="PRINTS" id="PR00237">
    <property type="entry name" value="GPCRRHODOPSN"/>
</dbReference>
<keyword evidence="3 13" id="KW-0716">Sensory transduction</keyword>
<evidence type="ECO:0000256" key="3">
    <source>
        <dbReference type="ARBA" id="ARBA00022606"/>
    </source>
</evidence>
<dbReference type="SUPFAM" id="SSF81321">
    <property type="entry name" value="Family A G protein-coupled receptor-like"/>
    <property type="match status" value="1"/>
</dbReference>
<dbReference type="Ensembl" id="ENSAMXT00000051703.1">
    <property type="protein sequence ID" value="ENSAMXP00000042978.1"/>
    <property type="gene ID" value="ENSAMXG00000010213.2"/>
</dbReference>
<dbReference type="InterPro" id="IPR000276">
    <property type="entry name" value="GPCR_Rhodpsn"/>
</dbReference>
<sequence>MSLKIFFKADVSPVPTVLSPLGYSILSFWMFLITVFSVFNNSLVIVVMVRNRQLLFPMNILILSLAISDLLMTICGSAIASVTNYYGQFFMARELCVFQGFTVNYFGLVSLCTLTLLAYERYNVVCKPMGTFKVTIRRSSKGLLLVWLHCLFWAAAPLLGWSSYGPEGVQTSCSLAWEERTTSNYSYLVPYWFFCFLLPTGIIIYCYYHILISMRKLNLSVENQGGRSRQHEDRRAACMVAAMIGSFFLCWMPYAIVSIIVIILPDLHIAPLLASTPAFLAKTSPVYNPIIFFLANKQFRNSALQIVLCGLYTPTAMVPDSDSEVSVVEDGTKRLAPNSIQPEATS</sequence>
<dbReference type="GO" id="GO:0007601">
    <property type="term" value="P:visual perception"/>
    <property type="evidence" value="ECO:0007669"/>
    <property type="project" value="InterPro"/>
</dbReference>
<reference evidence="16" key="1">
    <citation type="submission" date="2013-03" db="EMBL/GenBank/DDBJ databases">
        <authorList>
            <person name="Jeffery W."/>
            <person name="Warren W."/>
            <person name="Wilson R.K."/>
        </authorList>
    </citation>
    <scope>NUCLEOTIDE SEQUENCE</scope>
    <source>
        <strain evidence="16">female</strain>
    </source>
</reference>
<feature type="transmembrane region" description="Helical" evidence="13">
    <location>
        <begin position="28"/>
        <end position="49"/>
    </location>
</feature>
<keyword evidence="11 13" id="KW-0675">Receptor</keyword>
<name>A0A3B1JKW7_ASTMX</name>
<evidence type="ECO:0000256" key="8">
    <source>
        <dbReference type="ARBA" id="ARBA00023040"/>
    </source>
</evidence>
<dbReference type="Gene3D" id="1.20.1070.10">
    <property type="entry name" value="Rhodopsin 7-helix transmembrane proteins"/>
    <property type="match status" value="1"/>
</dbReference>
<evidence type="ECO:0000256" key="6">
    <source>
        <dbReference type="ARBA" id="ARBA00022989"/>
    </source>
</evidence>
<evidence type="ECO:0000259" key="14">
    <source>
        <dbReference type="PROSITE" id="PS50262"/>
    </source>
</evidence>
<evidence type="ECO:0000256" key="7">
    <source>
        <dbReference type="ARBA" id="ARBA00022991"/>
    </source>
</evidence>
<dbReference type="PANTHER" id="PTHR24240">
    <property type="entry name" value="OPSIN"/>
    <property type="match status" value="1"/>
</dbReference>
<evidence type="ECO:0000256" key="13">
    <source>
        <dbReference type="RuleBase" id="RU004951"/>
    </source>
</evidence>
<feature type="transmembrane region" description="Helical" evidence="13">
    <location>
        <begin position="103"/>
        <end position="122"/>
    </location>
</feature>
<feature type="transmembrane region" description="Helical" evidence="13">
    <location>
        <begin position="269"/>
        <end position="295"/>
    </location>
</feature>